<dbReference type="AlphaFoldDB" id="A0A7D6W386"/>
<protein>
    <submittedName>
        <fullName evidence="2">ATP synthase F0 subunit 8</fullName>
    </submittedName>
</protein>
<name>A0A7D6W386_9GAST</name>
<accession>A0A7D6W386</accession>
<dbReference type="EMBL" id="MT483701">
    <property type="protein sequence ID" value="QLY89593.1"/>
    <property type="molecule type" value="Genomic_DNA"/>
</dbReference>
<evidence type="ECO:0000256" key="1">
    <source>
        <dbReference type="SAM" id="Phobius"/>
    </source>
</evidence>
<feature type="transmembrane region" description="Helical" evidence="1">
    <location>
        <begin position="6"/>
        <end position="27"/>
    </location>
</feature>
<gene>
    <name evidence="2" type="primary">atp8</name>
</gene>
<proteinExistence type="predicted"/>
<organism evidence="2">
    <name type="scientific">Planorbis carinatus</name>
    <dbReference type="NCBI Taxonomy" id="446412"/>
    <lineage>
        <taxon>Eukaryota</taxon>
        <taxon>Metazoa</taxon>
        <taxon>Spiralia</taxon>
        <taxon>Lophotrochozoa</taxon>
        <taxon>Mollusca</taxon>
        <taxon>Gastropoda</taxon>
        <taxon>Heterobranchia</taxon>
        <taxon>Euthyneura</taxon>
        <taxon>Panpulmonata</taxon>
        <taxon>Hygrophila</taxon>
        <taxon>Lymnaeoidea</taxon>
        <taxon>Planorbidae</taxon>
        <taxon>Planorbis</taxon>
    </lineage>
</organism>
<keyword evidence="2" id="KW-0496">Mitochondrion</keyword>
<geneLocation type="mitochondrion" evidence="2"/>
<sequence>MPQLSPSSGLLIMLTIIMTIFVFSMSFSMMNNLKLKIF</sequence>
<keyword evidence="1" id="KW-1133">Transmembrane helix</keyword>
<keyword evidence="1" id="KW-0812">Transmembrane</keyword>
<keyword evidence="1" id="KW-0472">Membrane</keyword>
<reference evidence="2" key="1">
    <citation type="submission" date="2020-05" db="EMBL/GenBank/DDBJ databases">
        <title>DNAmark Project.</title>
        <authorList>
            <person name="Leerhoei F."/>
        </authorList>
    </citation>
    <scope>NUCLEOTIDE SEQUENCE</scope>
    <source>
        <strain evidence="2">DM1271</strain>
    </source>
</reference>
<evidence type="ECO:0000313" key="2">
    <source>
        <dbReference type="EMBL" id="QLY89593.1"/>
    </source>
</evidence>